<evidence type="ECO:0000259" key="2">
    <source>
        <dbReference type="Pfam" id="PF09822"/>
    </source>
</evidence>
<feature type="domain" description="ABC-type uncharacterised transport system" evidence="2">
    <location>
        <begin position="183"/>
        <end position="499"/>
    </location>
</feature>
<keyword evidence="1" id="KW-1133">Transmembrane helix</keyword>
<reference evidence="4 5" key="1">
    <citation type="submission" date="2019-03" db="EMBL/GenBank/DDBJ databases">
        <title>Empedobacter tilapiae sp. nov., isolated from an intestine of Nile tilapia Oreochromis niloticus.</title>
        <authorList>
            <person name="Kim Y.-O."/>
            <person name="Yoon J.-H."/>
        </authorList>
    </citation>
    <scope>NUCLEOTIDE SEQUENCE [LARGE SCALE GENOMIC DNA]</scope>
    <source>
        <strain evidence="4 5">MRS2</strain>
    </source>
</reference>
<dbReference type="InterPro" id="IPR019196">
    <property type="entry name" value="ABC_transp_unknown"/>
</dbReference>
<protein>
    <submittedName>
        <fullName evidence="4">Gliding motility-associated ABC transporter substrate-binding protein GldG</fullName>
    </submittedName>
</protein>
<dbReference type="InterPro" id="IPR019863">
    <property type="entry name" value="Motility-assoc_ABC-rel_GldG"/>
</dbReference>
<gene>
    <name evidence="4" type="primary">gldG</name>
    <name evidence="4" type="ORF">E4J94_07520</name>
</gene>
<comment type="caution">
    <text evidence="4">The sequence shown here is derived from an EMBL/GenBank/DDBJ whole genome shotgun (WGS) entry which is preliminary data.</text>
</comment>
<dbReference type="EMBL" id="SRPE01000005">
    <property type="protein sequence ID" value="TGN27062.1"/>
    <property type="molecule type" value="Genomic_DNA"/>
</dbReference>
<dbReference type="InterPro" id="IPR055396">
    <property type="entry name" value="DUF7088"/>
</dbReference>
<evidence type="ECO:0000256" key="1">
    <source>
        <dbReference type="SAM" id="Phobius"/>
    </source>
</evidence>
<evidence type="ECO:0000259" key="3">
    <source>
        <dbReference type="Pfam" id="PF23357"/>
    </source>
</evidence>
<sequence>MKIKNSAMKKLNKKHLITFIAFIALFIIAQFLYTRIDMTKDKRFTLTSTTEKLVENVKQPLKIEILLGGDLTGDYRILKNEIQFLLDELREKNSNISYSFVDPVDLGQAELEQNKLAPVPIKTDKGILNVYPYAKLTYGDKSTYMEVLVNDPSTPFEKLALASTEKLEYLFAEKIQKATNFERKRVGFIVHHDELPEANIQGLGSALSEKYDVEIYLSPIANKSFSLHPSDLDSLKRFDALIVAKPTLPFSDMDKLVLDQYIMNGGKMMMAVETVDAEMDSIFRSGKIVAFPRDLKLNDFLFNYGVRIHPAVIKDMNGAQIVLADGETAGNTSYNYYNWPYFELGIKGEENPITSSIDPVLFQFANPIELLKNPNIKQTVLLSSSEQSSMKPVLNYIQLNEVEIENPEEYKMGKIPMAVLLEGNFNSAYASRYERKEFPNFKPKTTDGKMIVISDGDVLKNALWRGIPMQLGENKFSVRPDNPDGKPKTYANQTFLMNAMDYLLGDSDFLALRNRKLEIPLLSETTVLQEKSTWQMMNLLIPTAIIGLFAGIGFWIRKRRYT</sequence>
<accession>A0A4Z1BTU0</accession>
<dbReference type="OrthoDB" id="9777219at2"/>
<dbReference type="Pfam" id="PF23357">
    <property type="entry name" value="DUF7088"/>
    <property type="match status" value="1"/>
</dbReference>
<name>A0A4Z1BTU0_9FLAO</name>
<feature type="domain" description="DUF7088" evidence="3">
    <location>
        <begin position="40"/>
        <end position="134"/>
    </location>
</feature>
<dbReference type="Pfam" id="PF09822">
    <property type="entry name" value="ABC_transp_aux"/>
    <property type="match status" value="1"/>
</dbReference>
<evidence type="ECO:0000313" key="4">
    <source>
        <dbReference type="EMBL" id="TGN27062.1"/>
    </source>
</evidence>
<organism evidence="4 5">
    <name type="scientific">Empedobacter tilapiae</name>
    <dbReference type="NCBI Taxonomy" id="2491114"/>
    <lineage>
        <taxon>Bacteria</taxon>
        <taxon>Pseudomonadati</taxon>
        <taxon>Bacteroidota</taxon>
        <taxon>Flavobacteriia</taxon>
        <taxon>Flavobacteriales</taxon>
        <taxon>Weeksellaceae</taxon>
        <taxon>Empedobacter</taxon>
    </lineage>
</organism>
<dbReference type="NCBIfam" id="TIGR03521">
    <property type="entry name" value="GldG"/>
    <property type="match status" value="1"/>
</dbReference>
<proteinExistence type="predicted"/>
<evidence type="ECO:0000313" key="5">
    <source>
        <dbReference type="Proteomes" id="UP000297998"/>
    </source>
</evidence>
<keyword evidence="1" id="KW-0472">Membrane</keyword>
<dbReference type="AlphaFoldDB" id="A0A4Z1BTU0"/>
<keyword evidence="1" id="KW-0812">Transmembrane</keyword>
<dbReference type="Proteomes" id="UP000297998">
    <property type="component" value="Unassembled WGS sequence"/>
</dbReference>
<keyword evidence="5" id="KW-1185">Reference proteome</keyword>
<feature type="transmembrane region" description="Helical" evidence="1">
    <location>
        <begin position="536"/>
        <end position="556"/>
    </location>
</feature>